<accession>A0ABU9TKW9</accession>
<reference evidence="1 2" key="1">
    <citation type="submission" date="2024-03" db="EMBL/GenBank/DDBJ databases">
        <title>Community enrichment and isolation of bacterial strains for fucoidan degradation.</title>
        <authorList>
            <person name="Sichert A."/>
        </authorList>
    </citation>
    <scope>NUCLEOTIDE SEQUENCE [LARGE SCALE GENOMIC DNA]</scope>
    <source>
        <strain evidence="1 2">AS26</strain>
    </source>
</reference>
<evidence type="ECO:0000313" key="2">
    <source>
        <dbReference type="Proteomes" id="UP001457661"/>
    </source>
</evidence>
<dbReference type="RefSeq" id="WP_139015378.1">
    <property type="nucleotide sequence ID" value="NZ_JBBMQX010000018.1"/>
</dbReference>
<evidence type="ECO:0000313" key="1">
    <source>
        <dbReference type="EMBL" id="MEM5534362.1"/>
    </source>
</evidence>
<sequence length="484" mass="55389">MFANTYYRMSEFPRVKHSQLFAWPVYSKEVYLSSPKGRMLNLFEKTILELIKVTGSRSLTSTQIAEWLGLEEDMVLYILTATMQPNGWLDKNFKITSEGIKLLESNEDADITSALIFQCAVTGKWLPRVAYESNELEPVGLNNKLAFKLDRASGRTEQAYQVRRYINAPNEADEFILNDIIKKDSDARWVAFNVMDDVDSLAKSSDRAILSSKASSSDYILVWADRSSGYKFDFIDPFSLSDKASWMHDLFEQASKALPDLQKFVLSRFNHEDEELTYTENLQLMQEKARLEVLIQYPSAHSINGLIEPLFELLNDKEKLLCNKNSEFSLNRSVINSCGSIVEVICKNILVEKPLKRVEVLPTPNLSNDKKKRELTLLLKTATTLTNTQIQTVLKVQPGKIFQTAIGRSSTMRSLLATIFISMQEYSHHPMSFLISDVLLFDEVYSLSFDRDEASHGNNTKYTREQALHYINIVDKFLKKILVD</sequence>
<gene>
    <name evidence="1" type="ORF">WNY57_18155</name>
</gene>
<name>A0ABU9TKW9_9GAMM</name>
<dbReference type="EMBL" id="JBBMQX010000018">
    <property type="protein sequence ID" value="MEM5534362.1"/>
    <property type="molecule type" value="Genomic_DNA"/>
</dbReference>
<proteinExistence type="predicted"/>
<protein>
    <submittedName>
        <fullName evidence="1">Uncharacterized protein</fullName>
    </submittedName>
</protein>
<dbReference type="Proteomes" id="UP001457661">
    <property type="component" value="Unassembled WGS sequence"/>
</dbReference>
<organism evidence="1 2">
    <name type="scientific">Pseudoalteromonas arctica</name>
    <dbReference type="NCBI Taxonomy" id="394751"/>
    <lineage>
        <taxon>Bacteria</taxon>
        <taxon>Pseudomonadati</taxon>
        <taxon>Pseudomonadota</taxon>
        <taxon>Gammaproteobacteria</taxon>
        <taxon>Alteromonadales</taxon>
        <taxon>Pseudoalteromonadaceae</taxon>
        <taxon>Pseudoalteromonas</taxon>
    </lineage>
</organism>
<keyword evidence="2" id="KW-1185">Reference proteome</keyword>
<comment type="caution">
    <text evidence="1">The sequence shown here is derived from an EMBL/GenBank/DDBJ whole genome shotgun (WGS) entry which is preliminary data.</text>
</comment>